<dbReference type="PANTHER" id="PTHR31286:SF99">
    <property type="entry name" value="DUF4283 DOMAIN-CONTAINING PROTEIN"/>
    <property type="match status" value="1"/>
</dbReference>
<accession>A0A7J9L8A6</accession>
<gene>
    <name evidence="1" type="ORF">Goshw_005213</name>
</gene>
<dbReference type="InterPro" id="IPR040256">
    <property type="entry name" value="At4g02000-like"/>
</dbReference>
<evidence type="ECO:0000313" key="1">
    <source>
        <dbReference type="EMBL" id="MBA0854796.1"/>
    </source>
</evidence>
<sequence length="368" mass="42229">MNISNPSSSESLATLSIEEKKELLRSTKKVKANSSEFPSTPLKVITYKDTFVGSKFKNYKSFFLDNNDTIEEEDMVDHPPNPDQILDVHGNISIWFSKQEKTCICRKWEKALIIKLFSKTFGYQYLLLKINQIWKPSNALQLIELGFGFFGVKFMCVDDFDVIAKEAPFHSVVVWVRIIELSLEYYHSEVLVKIDHSIGPLLPANNAVSSEMRGKYDRFRIQVNIMDPFKKWLKKNYNAEEATWESEFDDRAVSLAICSVWMAYCVNLTIRPFEGRLAGIHHSTNSKVWQTLLQDDLPTPNVQGELVSSQSDRIVLRENNSLINGLIIMIVSYSAQEASKCPSNRGKGQVKYILPRVFREFILASFEL</sequence>
<dbReference type="AlphaFoldDB" id="A0A7J9L8A6"/>
<name>A0A7J9L8A6_GOSSC</name>
<protein>
    <recommendedName>
        <fullName evidence="3">DUF4283 domain-containing protein</fullName>
    </recommendedName>
</protein>
<reference evidence="1 2" key="1">
    <citation type="journal article" date="2019" name="Genome Biol. Evol.">
        <title>Insights into the evolution of the New World diploid cottons (Gossypium, subgenus Houzingenia) based on genome sequencing.</title>
        <authorList>
            <person name="Grover C.E."/>
            <person name="Arick M.A. 2nd"/>
            <person name="Thrash A."/>
            <person name="Conover J.L."/>
            <person name="Sanders W.S."/>
            <person name="Peterson D.G."/>
            <person name="Frelichowski J.E."/>
            <person name="Scheffler J.A."/>
            <person name="Scheffler B.E."/>
            <person name="Wendel J.F."/>
        </authorList>
    </citation>
    <scope>NUCLEOTIDE SEQUENCE [LARGE SCALE GENOMIC DNA]</scope>
    <source>
        <strain evidence="1">1</strain>
        <tissue evidence="1">Leaf</tissue>
    </source>
</reference>
<organism evidence="1 2">
    <name type="scientific">Gossypium schwendimanii</name>
    <name type="common">Cotton</name>
    <dbReference type="NCBI Taxonomy" id="34291"/>
    <lineage>
        <taxon>Eukaryota</taxon>
        <taxon>Viridiplantae</taxon>
        <taxon>Streptophyta</taxon>
        <taxon>Embryophyta</taxon>
        <taxon>Tracheophyta</taxon>
        <taxon>Spermatophyta</taxon>
        <taxon>Magnoliopsida</taxon>
        <taxon>eudicotyledons</taxon>
        <taxon>Gunneridae</taxon>
        <taxon>Pentapetalae</taxon>
        <taxon>rosids</taxon>
        <taxon>malvids</taxon>
        <taxon>Malvales</taxon>
        <taxon>Malvaceae</taxon>
        <taxon>Malvoideae</taxon>
        <taxon>Gossypium</taxon>
    </lineage>
</organism>
<dbReference type="Proteomes" id="UP000593576">
    <property type="component" value="Unassembled WGS sequence"/>
</dbReference>
<comment type="caution">
    <text evidence="1">The sequence shown here is derived from an EMBL/GenBank/DDBJ whole genome shotgun (WGS) entry which is preliminary data.</text>
</comment>
<dbReference type="OrthoDB" id="1002431at2759"/>
<proteinExistence type="predicted"/>
<evidence type="ECO:0008006" key="3">
    <source>
        <dbReference type="Google" id="ProtNLM"/>
    </source>
</evidence>
<evidence type="ECO:0000313" key="2">
    <source>
        <dbReference type="Proteomes" id="UP000593576"/>
    </source>
</evidence>
<dbReference type="PANTHER" id="PTHR31286">
    <property type="entry name" value="GLYCINE-RICH CELL WALL STRUCTURAL PROTEIN 1.8-LIKE"/>
    <property type="match status" value="1"/>
</dbReference>
<dbReference type="EMBL" id="JABFAF010000005">
    <property type="protein sequence ID" value="MBA0854796.1"/>
    <property type="molecule type" value="Genomic_DNA"/>
</dbReference>
<keyword evidence="2" id="KW-1185">Reference proteome</keyword>